<dbReference type="RefSeq" id="WP_169659389.1">
    <property type="nucleotide sequence ID" value="NZ_JABANE010000088.1"/>
</dbReference>
<evidence type="ECO:0000313" key="2">
    <source>
        <dbReference type="EMBL" id="NME71166.1"/>
    </source>
</evidence>
<dbReference type="EMBL" id="JABANE010000088">
    <property type="protein sequence ID" value="NME71166.1"/>
    <property type="molecule type" value="Genomic_DNA"/>
</dbReference>
<dbReference type="GO" id="GO:0019867">
    <property type="term" value="C:outer membrane"/>
    <property type="evidence" value="ECO:0007669"/>
    <property type="project" value="InterPro"/>
</dbReference>
<dbReference type="Proteomes" id="UP000576082">
    <property type="component" value="Unassembled WGS sequence"/>
</dbReference>
<dbReference type="Gene3D" id="2.40.160.20">
    <property type="match status" value="1"/>
</dbReference>
<reference evidence="2 3" key="1">
    <citation type="submission" date="2020-04" db="EMBL/GenBank/DDBJ databases">
        <title>Flammeovirga sp. SR4, a novel species isolated from seawater.</title>
        <authorList>
            <person name="Wang X."/>
        </authorList>
    </citation>
    <scope>NUCLEOTIDE SEQUENCE [LARGE SCALE GENOMIC DNA]</scope>
    <source>
        <strain evidence="2 3">ATCC 23126</strain>
    </source>
</reference>
<feature type="chain" id="PRO_5031139384" evidence="1">
    <location>
        <begin position="22"/>
        <end position="197"/>
    </location>
</feature>
<organism evidence="2 3">
    <name type="scientific">Flammeovirga aprica JL-4</name>
    <dbReference type="NCBI Taxonomy" id="694437"/>
    <lineage>
        <taxon>Bacteria</taxon>
        <taxon>Pseudomonadati</taxon>
        <taxon>Bacteroidota</taxon>
        <taxon>Cytophagia</taxon>
        <taxon>Cytophagales</taxon>
        <taxon>Flammeovirgaceae</taxon>
        <taxon>Flammeovirga</taxon>
    </lineage>
</organism>
<accession>A0A7X9RYQ4</accession>
<keyword evidence="3" id="KW-1185">Reference proteome</keyword>
<dbReference type="SUPFAM" id="SSF56925">
    <property type="entry name" value="OMPA-like"/>
    <property type="match status" value="1"/>
</dbReference>
<name>A0A7X9RYQ4_9BACT</name>
<gene>
    <name evidence="2" type="ORF">HHU12_24580</name>
</gene>
<dbReference type="Pfam" id="PF03922">
    <property type="entry name" value="OmpW"/>
    <property type="match status" value="1"/>
</dbReference>
<dbReference type="AlphaFoldDB" id="A0A7X9RYQ4"/>
<feature type="signal peptide" evidence="1">
    <location>
        <begin position="1"/>
        <end position="21"/>
    </location>
</feature>
<sequence>MKKILSILITLVVISGGSALAQENIISLTYSMAAPAGNTADFTGDASFRGGTFDYRHFINPNMSVGFSAGFQRFYEHKGFTTQPIGDGHISGQNYTYINEIPLMATYHYYFGLEGGVRPYVGGGIGAAHFEYSDQIGSVAWVDKQWHFKVAPEVGVLVPIGRTTYFHSNVKYNYAFEANSIPSQSYWSLNIGFAFDL</sequence>
<evidence type="ECO:0000256" key="1">
    <source>
        <dbReference type="SAM" id="SignalP"/>
    </source>
</evidence>
<keyword evidence="1" id="KW-0732">Signal</keyword>
<dbReference type="InterPro" id="IPR011250">
    <property type="entry name" value="OMP/PagP_B-barrel"/>
</dbReference>
<protein>
    <submittedName>
        <fullName evidence="2">Outer membrane beta-barrel protein</fullName>
    </submittedName>
</protein>
<proteinExistence type="predicted"/>
<comment type="caution">
    <text evidence="2">The sequence shown here is derived from an EMBL/GenBank/DDBJ whole genome shotgun (WGS) entry which is preliminary data.</text>
</comment>
<dbReference type="InterPro" id="IPR005618">
    <property type="entry name" value="OMPW"/>
</dbReference>
<evidence type="ECO:0000313" key="3">
    <source>
        <dbReference type="Proteomes" id="UP000576082"/>
    </source>
</evidence>